<dbReference type="AlphaFoldDB" id="A0A8S4A551"/>
<evidence type="ECO:0000313" key="2">
    <source>
        <dbReference type="Proteomes" id="UP000678393"/>
    </source>
</evidence>
<reference evidence="1" key="1">
    <citation type="submission" date="2021-04" db="EMBL/GenBank/DDBJ databases">
        <authorList>
            <consortium name="Molecular Ecology Group"/>
        </authorList>
    </citation>
    <scope>NUCLEOTIDE SEQUENCE</scope>
</reference>
<evidence type="ECO:0000313" key="1">
    <source>
        <dbReference type="EMBL" id="CAG5135428.1"/>
    </source>
</evidence>
<proteinExistence type="predicted"/>
<comment type="caution">
    <text evidence="1">The sequence shown here is derived from an EMBL/GenBank/DDBJ whole genome shotgun (WGS) entry which is preliminary data.</text>
</comment>
<gene>
    <name evidence="1" type="ORF">CUNI_LOCUS20986</name>
</gene>
<dbReference type="EMBL" id="CAJHNH020008279">
    <property type="protein sequence ID" value="CAG5135428.1"/>
    <property type="molecule type" value="Genomic_DNA"/>
</dbReference>
<keyword evidence="2" id="KW-1185">Reference proteome</keyword>
<sequence length="69" mass="8313">FWYHGRSARQQRNLCIQLPKLGEAVWRNHLSKLQWPVPTEHRVPLSVLWQGQGTCPYHLLRFRRGWPQP</sequence>
<feature type="non-terminal residue" evidence="1">
    <location>
        <position position="1"/>
    </location>
</feature>
<organism evidence="1 2">
    <name type="scientific">Candidula unifasciata</name>
    <dbReference type="NCBI Taxonomy" id="100452"/>
    <lineage>
        <taxon>Eukaryota</taxon>
        <taxon>Metazoa</taxon>
        <taxon>Spiralia</taxon>
        <taxon>Lophotrochozoa</taxon>
        <taxon>Mollusca</taxon>
        <taxon>Gastropoda</taxon>
        <taxon>Heterobranchia</taxon>
        <taxon>Euthyneura</taxon>
        <taxon>Panpulmonata</taxon>
        <taxon>Eupulmonata</taxon>
        <taxon>Stylommatophora</taxon>
        <taxon>Helicina</taxon>
        <taxon>Helicoidea</taxon>
        <taxon>Geomitridae</taxon>
        <taxon>Candidula</taxon>
    </lineage>
</organism>
<accession>A0A8S4A551</accession>
<dbReference type="Proteomes" id="UP000678393">
    <property type="component" value="Unassembled WGS sequence"/>
</dbReference>
<protein>
    <submittedName>
        <fullName evidence="1">Uncharacterized protein</fullName>
    </submittedName>
</protein>
<name>A0A8S4A551_9EUPU</name>